<comment type="caution">
    <text evidence="8">The sequence shown here is derived from an EMBL/GenBank/DDBJ whole genome shotgun (WGS) entry which is preliminary data.</text>
</comment>
<evidence type="ECO:0008006" key="11">
    <source>
        <dbReference type="Google" id="ProtNLM"/>
    </source>
</evidence>
<evidence type="ECO:0000313" key="7">
    <source>
        <dbReference type="EMBL" id="CAK5268083.1"/>
    </source>
</evidence>
<dbReference type="InterPro" id="IPR029060">
    <property type="entry name" value="PIN-like_dom_sf"/>
</dbReference>
<dbReference type="GO" id="GO:0006417">
    <property type="term" value="P:regulation of translation"/>
    <property type="evidence" value="ECO:0007669"/>
    <property type="project" value="UniProtKB-KW"/>
</dbReference>
<accession>A0AAD2HCC6</accession>
<dbReference type="Gene3D" id="3.40.50.1010">
    <property type="entry name" value="5'-nuclease"/>
    <property type="match status" value="1"/>
</dbReference>
<evidence type="ECO:0000256" key="1">
    <source>
        <dbReference type="ARBA" id="ARBA00022845"/>
    </source>
</evidence>
<evidence type="ECO:0000259" key="5">
    <source>
        <dbReference type="Pfam" id="PF12246"/>
    </source>
</evidence>
<keyword evidence="10" id="KW-1185">Reference proteome</keyword>
<dbReference type="AlphaFoldDB" id="A0AAD2HCC6"/>
<dbReference type="SUPFAM" id="SSF88723">
    <property type="entry name" value="PIN domain-like"/>
    <property type="match status" value="1"/>
</dbReference>
<evidence type="ECO:0000259" key="4">
    <source>
        <dbReference type="Pfam" id="PF00752"/>
    </source>
</evidence>
<feature type="domain" description="Post-transcriptional regulator MKT1 C-terminal" evidence="5">
    <location>
        <begin position="604"/>
        <end position="853"/>
    </location>
</feature>
<dbReference type="InterPro" id="IPR006084">
    <property type="entry name" value="XPG/Rad2"/>
</dbReference>
<dbReference type="EMBL" id="CAVNYO010000397">
    <property type="protein sequence ID" value="CAK5273598.1"/>
    <property type="molecule type" value="Genomic_DNA"/>
</dbReference>
<gene>
    <name evidence="7" type="ORF">MYCIT1_LOCUS11113</name>
    <name evidence="8" type="ORF">MYCIT1_LOCUS20154</name>
    <name evidence="9" type="ORF">MYCIT1_LOCUS36226</name>
</gene>
<dbReference type="PANTHER" id="PTHR11081:SF32">
    <property type="entry name" value="POST-TRANSCRIPTIONAL REGULATOR MKT1"/>
    <property type="match status" value="1"/>
</dbReference>
<dbReference type="Pfam" id="PF12246">
    <property type="entry name" value="MKT1_C"/>
    <property type="match status" value="1"/>
</dbReference>
<dbReference type="InterPro" id="IPR022039">
    <property type="entry name" value="MKT1_C"/>
</dbReference>
<dbReference type="EMBL" id="CAVNYO010000137">
    <property type="protein sequence ID" value="CAK5268083.1"/>
    <property type="molecule type" value="Genomic_DNA"/>
</dbReference>
<evidence type="ECO:0000256" key="3">
    <source>
        <dbReference type="SAM" id="MobiDB-lite"/>
    </source>
</evidence>
<dbReference type="Pfam" id="PF00752">
    <property type="entry name" value="XPG_N"/>
    <property type="match status" value="1"/>
</dbReference>
<reference evidence="8" key="1">
    <citation type="submission" date="2023-11" db="EMBL/GenBank/DDBJ databases">
        <authorList>
            <person name="De Vega J J."/>
            <person name="De Vega J J."/>
        </authorList>
    </citation>
    <scope>NUCLEOTIDE SEQUENCE</scope>
</reference>
<keyword evidence="1" id="KW-0810">Translation regulation</keyword>
<evidence type="ECO:0000313" key="10">
    <source>
        <dbReference type="Proteomes" id="UP001295794"/>
    </source>
</evidence>
<dbReference type="Pfam" id="PF12247">
    <property type="entry name" value="MKT1_N"/>
    <property type="match status" value="1"/>
</dbReference>
<feature type="domain" description="XPG N-terminal" evidence="4">
    <location>
        <begin position="1"/>
        <end position="93"/>
    </location>
</feature>
<dbReference type="PANTHER" id="PTHR11081">
    <property type="entry name" value="FLAP ENDONUCLEASE FAMILY MEMBER"/>
    <property type="match status" value="1"/>
</dbReference>
<name>A0AAD2HCC6_9AGAR</name>
<feature type="compositionally biased region" description="Low complexity" evidence="3">
    <location>
        <begin position="100"/>
        <end position="122"/>
    </location>
</feature>
<feature type="domain" description="Post-transcriptional regulator MKT1 N-terminal" evidence="6">
    <location>
        <begin position="423"/>
        <end position="516"/>
    </location>
</feature>
<evidence type="ECO:0000256" key="2">
    <source>
        <dbReference type="ARBA" id="ARBA00024023"/>
    </source>
</evidence>
<evidence type="ECO:0000313" key="8">
    <source>
        <dbReference type="EMBL" id="CAK5273598.1"/>
    </source>
</evidence>
<dbReference type="GO" id="GO:0004518">
    <property type="term" value="F:nuclease activity"/>
    <property type="evidence" value="ECO:0007669"/>
    <property type="project" value="InterPro"/>
</dbReference>
<dbReference type="InterPro" id="IPR006085">
    <property type="entry name" value="XPG_DNA_repair_N"/>
</dbReference>
<dbReference type="Proteomes" id="UP001295794">
    <property type="component" value="Unassembled WGS sequence"/>
</dbReference>
<dbReference type="InterPro" id="IPR022040">
    <property type="entry name" value="MKT1_N"/>
</dbReference>
<dbReference type="EMBL" id="CAVNYO010000469">
    <property type="protein sequence ID" value="CAK5283587.1"/>
    <property type="molecule type" value="Genomic_DNA"/>
</dbReference>
<feature type="region of interest" description="Disordered" evidence="3">
    <location>
        <begin position="88"/>
        <end position="128"/>
    </location>
</feature>
<evidence type="ECO:0000313" key="9">
    <source>
        <dbReference type="EMBL" id="CAK5283587.1"/>
    </source>
</evidence>
<organism evidence="8 10">
    <name type="scientific">Mycena citricolor</name>
    <dbReference type="NCBI Taxonomy" id="2018698"/>
    <lineage>
        <taxon>Eukaryota</taxon>
        <taxon>Fungi</taxon>
        <taxon>Dikarya</taxon>
        <taxon>Basidiomycota</taxon>
        <taxon>Agaricomycotina</taxon>
        <taxon>Agaricomycetes</taxon>
        <taxon>Agaricomycetidae</taxon>
        <taxon>Agaricales</taxon>
        <taxon>Marasmiineae</taxon>
        <taxon>Mycenaceae</taxon>
        <taxon>Mycena</taxon>
    </lineage>
</organism>
<dbReference type="GO" id="GO:0003730">
    <property type="term" value="F:mRNA 3'-UTR binding"/>
    <property type="evidence" value="ECO:0007669"/>
    <property type="project" value="TreeGrafter"/>
</dbReference>
<protein>
    <recommendedName>
        <fullName evidence="11">XPG I-region protein</fullName>
    </recommendedName>
</protein>
<comment type="similarity">
    <text evidence="2">Belongs to the XPG/RAD2 endonuclease family.</text>
</comment>
<dbReference type="CDD" id="cd09858">
    <property type="entry name" value="PIN_MKT1"/>
    <property type="match status" value="1"/>
</dbReference>
<sequence length="857" mass="93714">MGIKHLEAYATERKHVHTLPLSTLSDSRLGIDAAYYLQQLLDTPGSREPLLAATGGLPLGLTQRIESDLRALDRLRIKPVFVFPGLVPNRRSKNQGGSGNANNSSSSNGMHMNMGPAGMGPLAPGGGLEQVEACRDRRDAWAKYEAGQEDAATKLFEGRSAFQQWDLWRMVLRIFRHRNVEFIVAPYCAWAQLIYLQRHPKQYIHAIFGSTDTLLYPGVDRLITHIDLVAAANALGPSSSLASFSSAFGPPPPSPATASNATPATFTYISKRSIITELGLSEDLFLDVGILVGFGWNTNPAAVSYAGGYGAGGGGYGGGGMGGTMPFPPTVHEQALKATVDMVKYYKSGFAAVTAYAEHPAVKSLGYPEHYARTRTMVRYSLIFSAEGVVLPLPVALSSTANSPSGSGPAPNGGNVVSAAEVPTDLNDVFTHRLPDEIFFYLSRGLLGPQALVWLTSGQIAESPPLDNGETTEYKRFVKEVVTDGQTGPRATALALLSSVCHSFWGNRKVTGYFWFEQPGPHAQKQVQHGAPQTTQLAERVSGWNVSYAVVEEELRRQNSATIDFALCLGATATERHAARTRVKASSTTPFEKKDEVVANVIWRFLELRGFLLNTHTHSPLARAMYVANKSSKLNDKFQDPLYLFLELVRAGVMHGHLWSGRAFSGGPSFGTDEEKSAMLLVMRVMSIVPMTFKPVPWSAPLSRELLVFNSFVRSLTRALRTLIEVTSLNMLLRHDARRGRDDLLDISLSLPFQTEANTGFGVLGKVYLDALTHINNRTRVRDPNAPGVKEAKAMALEICEETFPGVKNPKLEVERGFRFWDVALTAMRQLHSEGAVLRELIDQFEAAEAWLAPMRP</sequence>
<proteinExistence type="inferred from homology"/>
<evidence type="ECO:0000259" key="6">
    <source>
        <dbReference type="Pfam" id="PF12247"/>
    </source>
</evidence>